<comment type="caution">
    <text evidence="1">The sequence shown here is derived from an EMBL/GenBank/DDBJ whole genome shotgun (WGS) entry which is preliminary data.</text>
</comment>
<sequence length="133" mass="14363">MEKIIQWVETFNSIARNENNFHSFSIEKGEDFVDAVLTLEEITRVEDCRGGAYATAAVAMRGGRAVLEMSSGRYKKCPAPGGYTAEYTAGAVEKIDLGDDPELIGFVKSIKNEGDLVALIEAVLQTAATPSSQ</sequence>
<organism evidence="1 2">
    <name type="scientific">Pyrobaculum arsenaticum</name>
    <dbReference type="NCBI Taxonomy" id="121277"/>
    <lineage>
        <taxon>Archaea</taxon>
        <taxon>Thermoproteota</taxon>
        <taxon>Thermoprotei</taxon>
        <taxon>Thermoproteales</taxon>
        <taxon>Thermoproteaceae</taxon>
        <taxon>Pyrobaculum</taxon>
    </lineage>
</organism>
<dbReference type="OMA" id="NAWIQAF"/>
<dbReference type="RefSeq" id="WP_011899779.1">
    <property type="nucleotide sequence ID" value="NZ_JAAVJF010000003.1"/>
</dbReference>
<dbReference type="Proteomes" id="UP000554766">
    <property type="component" value="Unassembled WGS sequence"/>
</dbReference>
<accession>A0A7L4PAA3</accession>
<dbReference type="EMBL" id="JAAVJF010000003">
    <property type="protein sequence ID" value="NYR15858.1"/>
    <property type="molecule type" value="Genomic_DNA"/>
</dbReference>
<name>A0A7L4PAA3_9CREN</name>
<dbReference type="AlphaFoldDB" id="A0A7L4PAA3"/>
<evidence type="ECO:0000313" key="1">
    <source>
        <dbReference type="EMBL" id="NYR15858.1"/>
    </source>
</evidence>
<evidence type="ECO:0000313" key="2">
    <source>
        <dbReference type="Proteomes" id="UP000554766"/>
    </source>
</evidence>
<protein>
    <submittedName>
        <fullName evidence="1">Uncharacterized protein</fullName>
    </submittedName>
</protein>
<proteinExistence type="predicted"/>
<dbReference type="GeneID" id="5056292"/>
<keyword evidence="2" id="KW-1185">Reference proteome</keyword>
<reference evidence="1 2" key="1">
    <citation type="journal article" date="2020" name="Nat. Commun.">
        <title>The structures of two archaeal type IV pili illuminate evolutionary relationships.</title>
        <authorList>
            <person name="Wang F."/>
            <person name="Baquero D.P."/>
            <person name="Su Z."/>
            <person name="Beltran L.C."/>
            <person name="Prangishvili D."/>
            <person name="Krupovic M."/>
            <person name="Egelman E.H."/>
        </authorList>
    </citation>
    <scope>NUCLEOTIDE SEQUENCE [LARGE SCALE GENOMIC DNA]</scope>
    <source>
        <strain evidence="1 2">2GA</strain>
    </source>
</reference>
<gene>
    <name evidence="1" type="ORF">HC235_07905</name>
</gene>